<dbReference type="KEGG" id="samy:DB32_000188"/>
<dbReference type="EMBL" id="CP011125">
    <property type="protein sequence ID" value="AKF03039.1"/>
    <property type="molecule type" value="Genomic_DNA"/>
</dbReference>
<organism evidence="1 2">
    <name type="scientific">Sandaracinus amylolyticus</name>
    <dbReference type="NCBI Taxonomy" id="927083"/>
    <lineage>
        <taxon>Bacteria</taxon>
        <taxon>Pseudomonadati</taxon>
        <taxon>Myxococcota</taxon>
        <taxon>Polyangia</taxon>
        <taxon>Polyangiales</taxon>
        <taxon>Sandaracinaceae</taxon>
        <taxon>Sandaracinus</taxon>
    </lineage>
</organism>
<dbReference type="Gene3D" id="2.60.40.10">
    <property type="entry name" value="Immunoglobulins"/>
    <property type="match status" value="1"/>
</dbReference>
<proteinExistence type="predicted"/>
<sequence>MCAWTLFVVLAITGPGCGGEGPRGGSDDASVPLVATGVETVAPERVIAGQMLAITCVLVDAAGETFSLPEGTTAGLRFVPEGSVARQDDGSWIATRAGALEVACSVPSLGVIDDVPAIVEVVPGAPASTVARVTPDSITAGESFETRCDVFDAYGNLVVDATPTLRADPASEANTFEGTTGTFQRAGRFDVHCDLDGATSRGAELEVVPALPASLLISRVPEQPVYAIGQVIAIERLVADRFGNTITDARVPTVSAPEGQTLGDARFRYLADGRYTVTATVEPPTQDDAPLTATTEIVVDGNGPAIGCDAPLDGAILDIAPGSPITFRGSVSDLTGVTELRVGGTVVPVEADGTFTTEITTRYGINFVDVAAVDGNAREASRTCAFLVANAWAPDTDTLSDTIALRLAQEAFDDGSRSDGLDSLADILHTVLNSQGLRDTLHSSLLAANPLKPRSCDQRILRVCVLTTEVTYLDSEINGPNTASLTLVDGGLRANVHIENLRARVRIQGTLDSTGWVTFRSADVSLIFDTTLASGRPRVTVRPGSVNVTMGSISTDFSGLSGAIIDIVAGLFNGTVRNLISGVLRDWVTNNFDGILDGVLGGLDISSLGTSFSVPRLDGSGAIPLSFGVGFSSLGSAPARMLFGIGTRFSAPAAHARPTLGAPVQQGARILDASGSSAASVAVHEAVLTQALHALWRGGFFDATLGAGTLGGLPEGVSATMSTALPPVLVLRSDGRAELQLGAITMELTYPELFSEPVTITLGARASMAVALAGEDLAFSDFRIDELFFSTELTSLDAGTRDTIERFLGRLLQRVVSSALTDALPAIPIPTFTLPASLGVYGLPAGAQLGITSPTLATQPPHFVLRGGFAVR</sequence>
<dbReference type="InterPro" id="IPR017943">
    <property type="entry name" value="Bactericidal_perm-incr_a/b_dom"/>
</dbReference>
<keyword evidence="2" id="KW-1185">Reference proteome</keyword>
<dbReference type="InterPro" id="IPR013783">
    <property type="entry name" value="Ig-like_fold"/>
</dbReference>
<protein>
    <submittedName>
        <fullName evidence="1">Uncharacterized protein</fullName>
    </submittedName>
</protein>
<dbReference type="STRING" id="927083.DB32_000188"/>
<dbReference type="SUPFAM" id="SSF55394">
    <property type="entry name" value="Bactericidal permeability-increasing protein, BPI"/>
    <property type="match status" value="1"/>
</dbReference>
<evidence type="ECO:0000313" key="1">
    <source>
        <dbReference type="EMBL" id="AKF03039.1"/>
    </source>
</evidence>
<dbReference type="GO" id="GO:0008289">
    <property type="term" value="F:lipid binding"/>
    <property type="evidence" value="ECO:0007669"/>
    <property type="project" value="InterPro"/>
</dbReference>
<dbReference type="AlphaFoldDB" id="A0A0F6SD92"/>
<reference evidence="1 2" key="1">
    <citation type="submission" date="2015-03" db="EMBL/GenBank/DDBJ databases">
        <title>Genome assembly of Sandaracinus amylolyticus DSM 53668.</title>
        <authorList>
            <person name="Sharma G."/>
            <person name="Subramanian S."/>
        </authorList>
    </citation>
    <scope>NUCLEOTIDE SEQUENCE [LARGE SCALE GENOMIC DNA]</scope>
    <source>
        <strain evidence="1 2">DSM 53668</strain>
    </source>
</reference>
<gene>
    <name evidence="1" type="ORF">DB32_000188</name>
</gene>
<accession>A0A0F6SD92</accession>
<name>A0A0F6SD92_9BACT</name>
<dbReference type="Proteomes" id="UP000034883">
    <property type="component" value="Chromosome"/>
</dbReference>
<evidence type="ECO:0000313" key="2">
    <source>
        <dbReference type="Proteomes" id="UP000034883"/>
    </source>
</evidence>
<dbReference type="Gene3D" id="3.15.10.10">
    <property type="entry name" value="Bactericidal permeability-increasing protein, domain 1"/>
    <property type="match status" value="1"/>
</dbReference>